<dbReference type="EMBL" id="FMZE01000006">
    <property type="protein sequence ID" value="SDD20274.1"/>
    <property type="molecule type" value="Genomic_DNA"/>
</dbReference>
<evidence type="ECO:0000313" key="1">
    <source>
        <dbReference type="EMBL" id="SDD20274.1"/>
    </source>
</evidence>
<sequence length="138" mass="15113">MTEPALTKPLGYWLRHLHELLESSFTATLGAEGLTRRHWQVLNVLAENPSGDIDRELAPFLDADTPTFTPLLTDLAGRGWAHEGAPSGLTALGRTEHARISAEVADIRRKATEGISDERYLDTVHTLSRMAANLGGEE</sequence>
<proteinExistence type="predicted"/>
<dbReference type="STRING" id="530584.SAMN05421630_106379"/>
<reference evidence="1 2" key="1">
    <citation type="submission" date="2016-10" db="EMBL/GenBank/DDBJ databases">
        <authorList>
            <person name="de Groot N.N."/>
        </authorList>
    </citation>
    <scope>NUCLEOTIDE SEQUENCE [LARGE SCALE GENOMIC DNA]</scope>
    <source>
        <strain evidence="1 2">CGMCC 4.5506</strain>
    </source>
</reference>
<dbReference type="InterPro" id="IPR036388">
    <property type="entry name" value="WH-like_DNA-bd_sf"/>
</dbReference>
<keyword evidence="2" id="KW-1185">Reference proteome</keyword>
<dbReference type="Gene3D" id="1.10.10.10">
    <property type="entry name" value="Winged helix-like DNA-binding domain superfamily/Winged helix DNA-binding domain"/>
    <property type="match status" value="1"/>
</dbReference>
<protein>
    <submittedName>
        <fullName evidence="1">DNA-binding transcriptional regulator, MarR family</fullName>
    </submittedName>
</protein>
<dbReference type="OrthoDB" id="3697068at2"/>
<gene>
    <name evidence="1" type="ORF">SAMN05421630_106379</name>
</gene>
<dbReference type="KEGG" id="pmad:BAY61_31535"/>
<accession>A0A222VXY4</accession>
<dbReference type="RefSeq" id="WP_091806271.1">
    <property type="nucleotide sequence ID" value="NZ_CP016353.1"/>
</dbReference>
<dbReference type="SUPFAM" id="SSF46785">
    <property type="entry name" value="Winged helix' DNA-binding domain"/>
    <property type="match status" value="1"/>
</dbReference>
<organism evidence="1 2">
    <name type="scientific">Prauserella marina</name>
    <dbReference type="NCBI Taxonomy" id="530584"/>
    <lineage>
        <taxon>Bacteria</taxon>
        <taxon>Bacillati</taxon>
        <taxon>Actinomycetota</taxon>
        <taxon>Actinomycetes</taxon>
        <taxon>Pseudonocardiales</taxon>
        <taxon>Pseudonocardiaceae</taxon>
        <taxon>Prauserella</taxon>
    </lineage>
</organism>
<dbReference type="AlphaFoldDB" id="A0A222VXY4"/>
<evidence type="ECO:0000313" key="2">
    <source>
        <dbReference type="Proteomes" id="UP000199494"/>
    </source>
</evidence>
<name>A0A222VXY4_9PSEU</name>
<dbReference type="GO" id="GO:0003677">
    <property type="term" value="F:DNA binding"/>
    <property type="evidence" value="ECO:0007669"/>
    <property type="project" value="UniProtKB-KW"/>
</dbReference>
<dbReference type="Proteomes" id="UP000199494">
    <property type="component" value="Unassembled WGS sequence"/>
</dbReference>
<dbReference type="InterPro" id="IPR036390">
    <property type="entry name" value="WH_DNA-bd_sf"/>
</dbReference>
<keyword evidence="1" id="KW-0238">DNA-binding</keyword>